<gene>
    <name evidence="2" type="primary">Acey_s0107.g3833</name>
    <name evidence="2" type="ORF">Y032_0107g3833</name>
</gene>
<protein>
    <submittedName>
        <fullName evidence="2">Uncharacterized protein</fullName>
    </submittedName>
</protein>
<dbReference type="EMBL" id="JARK01001443">
    <property type="protein sequence ID" value="EYC01489.1"/>
    <property type="molecule type" value="Genomic_DNA"/>
</dbReference>
<accession>A0A016TEW3</accession>
<dbReference type="AlphaFoldDB" id="A0A016TEW3"/>
<reference evidence="3" key="1">
    <citation type="journal article" date="2015" name="Nat. Genet.">
        <title>The genome and transcriptome of the zoonotic hookworm Ancylostoma ceylanicum identify infection-specific gene families.</title>
        <authorList>
            <person name="Schwarz E.M."/>
            <person name="Hu Y."/>
            <person name="Antoshechkin I."/>
            <person name="Miller M.M."/>
            <person name="Sternberg P.W."/>
            <person name="Aroian R.V."/>
        </authorList>
    </citation>
    <scope>NUCLEOTIDE SEQUENCE</scope>
    <source>
        <strain evidence="3">HY135</strain>
    </source>
</reference>
<keyword evidence="3" id="KW-1185">Reference proteome</keyword>
<evidence type="ECO:0000313" key="2">
    <source>
        <dbReference type="EMBL" id="EYC01489.1"/>
    </source>
</evidence>
<feature type="region of interest" description="Disordered" evidence="1">
    <location>
        <begin position="1"/>
        <end position="35"/>
    </location>
</feature>
<evidence type="ECO:0000256" key="1">
    <source>
        <dbReference type="SAM" id="MobiDB-lite"/>
    </source>
</evidence>
<dbReference type="Proteomes" id="UP000024635">
    <property type="component" value="Unassembled WGS sequence"/>
</dbReference>
<sequence length="99" mass="10760">MSREWAGRGKCTAGVYSGDPSAASKSTRPRRPRWNCRYSGESGGAVAPRAFGVRKWVTAIDVHCMGVALTVPQCSIIAKINEESQVTDSSDEQESRRTV</sequence>
<comment type="caution">
    <text evidence="2">The sequence shown here is derived from an EMBL/GenBank/DDBJ whole genome shotgun (WGS) entry which is preliminary data.</text>
</comment>
<proteinExistence type="predicted"/>
<name>A0A016TEW3_9BILA</name>
<organism evidence="2 3">
    <name type="scientific">Ancylostoma ceylanicum</name>
    <dbReference type="NCBI Taxonomy" id="53326"/>
    <lineage>
        <taxon>Eukaryota</taxon>
        <taxon>Metazoa</taxon>
        <taxon>Ecdysozoa</taxon>
        <taxon>Nematoda</taxon>
        <taxon>Chromadorea</taxon>
        <taxon>Rhabditida</taxon>
        <taxon>Rhabditina</taxon>
        <taxon>Rhabditomorpha</taxon>
        <taxon>Strongyloidea</taxon>
        <taxon>Ancylostomatidae</taxon>
        <taxon>Ancylostomatinae</taxon>
        <taxon>Ancylostoma</taxon>
    </lineage>
</organism>
<evidence type="ECO:0000313" key="3">
    <source>
        <dbReference type="Proteomes" id="UP000024635"/>
    </source>
</evidence>